<reference evidence="1 2" key="1">
    <citation type="journal article" date="2022" name="Microbiol. Resour. Announc.">
        <title>Complete Genome Sequence of Mesorhizobium ciceri Strain R30, a Rhizobium Used as a Commercial Inoculant for Chickpea in Argentina.</title>
        <authorList>
            <person name="Foresto E."/>
            <person name="Revale S."/>
            <person name="Primo E."/>
            <person name="Nievas F."/>
            <person name="Carezzano E."/>
            <person name="Puente M."/>
            <person name="Alzari P."/>
            <person name="Mart M."/>
            <person name="Ben-Assaya M."/>
            <person name="Mornico D."/>
            <person name="Santoro M."/>
            <person name="Mart F."/>
            <person name="Giordano W."/>
            <person name="Bogino P."/>
        </authorList>
    </citation>
    <scope>NUCLEOTIDE SEQUENCE [LARGE SCALE GENOMIC DNA]</scope>
    <source>
        <strain evidence="1 2">R30</strain>
    </source>
</reference>
<protein>
    <submittedName>
        <fullName evidence="1">Uncharacterized protein</fullName>
    </submittedName>
</protein>
<dbReference type="EMBL" id="CP088147">
    <property type="protein sequence ID" value="UTU54996.1"/>
    <property type="molecule type" value="Genomic_DNA"/>
</dbReference>
<accession>A0AB38TK53</accession>
<dbReference type="Proteomes" id="UP001060070">
    <property type="component" value="Chromosome"/>
</dbReference>
<evidence type="ECO:0000313" key="2">
    <source>
        <dbReference type="Proteomes" id="UP001060070"/>
    </source>
</evidence>
<proteinExistence type="predicted"/>
<gene>
    <name evidence="1" type="ORF">LRP29_20890</name>
</gene>
<dbReference type="AlphaFoldDB" id="A0AB38TK53"/>
<organism evidence="1 2">
    <name type="scientific">Mesorhizobium ciceri</name>
    <dbReference type="NCBI Taxonomy" id="39645"/>
    <lineage>
        <taxon>Bacteria</taxon>
        <taxon>Pseudomonadati</taxon>
        <taxon>Pseudomonadota</taxon>
        <taxon>Alphaproteobacteria</taxon>
        <taxon>Hyphomicrobiales</taxon>
        <taxon>Phyllobacteriaceae</taxon>
        <taxon>Mesorhizobium</taxon>
    </lineage>
</organism>
<dbReference type="RefSeq" id="WP_245265329.1">
    <property type="nucleotide sequence ID" value="NZ_CP088147.1"/>
</dbReference>
<keyword evidence="2" id="KW-1185">Reference proteome</keyword>
<evidence type="ECO:0000313" key="1">
    <source>
        <dbReference type="EMBL" id="UTU54996.1"/>
    </source>
</evidence>
<sequence>MLRKPGLAMGAIPRNQLVTTGSADPETTTKRTDIAAFLHGKTHKLQLPIHHAGVPKWQREPPGAEHAKLFAMSSHTCSRCPRSKQYSDGEKGAGRNAGAILATLAIGEMGDDSVPLPVTIRGEDAGRQVRGGAGAGKGWLI</sequence>
<name>A0AB38TK53_9HYPH</name>